<protein>
    <submittedName>
        <fullName evidence="2">Uncharacterized protein</fullName>
    </submittedName>
</protein>
<accession>A0A843TR78</accession>
<proteinExistence type="predicted"/>
<name>A0A843TR78_COLES</name>
<dbReference type="AlphaFoldDB" id="A0A843TR78"/>
<gene>
    <name evidence="2" type="ORF">Taro_004305</name>
</gene>
<feature type="region of interest" description="Disordered" evidence="1">
    <location>
        <begin position="1"/>
        <end position="29"/>
    </location>
</feature>
<keyword evidence="3" id="KW-1185">Reference proteome</keyword>
<dbReference type="Proteomes" id="UP000652761">
    <property type="component" value="Unassembled WGS sequence"/>
</dbReference>
<feature type="non-terminal residue" evidence="2">
    <location>
        <position position="1"/>
    </location>
</feature>
<dbReference type="OrthoDB" id="4217619at2759"/>
<sequence>APPRDNNGGGGGAVGWQRQQQREQQQWGSEAAAEATVVTNYHVIGKLATDQSGLQCCKILLQDSNGNTFAKEGKLIGIDPAHDLAVLKASIGFYT</sequence>
<dbReference type="InterPro" id="IPR009003">
    <property type="entry name" value="Peptidase_S1_PA"/>
</dbReference>
<evidence type="ECO:0000256" key="1">
    <source>
        <dbReference type="SAM" id="MobiDB-lite"/>
    </source>
</evidence>
<comment type="caution">
    <text evidence="2">The sequence shown here is derived from an EMBL/GenBank/DDBJ whole genome shotgun (WGS) entry which is preliminary data.</text>
</comment>
<dbReference type="SUPFAM" id="SSF50494">
    <property type="entry name" value="Trypsin-like serine proteases"/>
    <property type="match status" value="1"/>
</dbReference>
<feature type="compositionally biased region" description="Low complexity" evidence="1">
    <location>
        <begin position="15"/>
        <end position="26"/>
    </location>
</feature>
<organism evidence="2 3">
    <name type="scientific">Colocasia esculenta</name>
    <name type="common">Wild taro</name>
    <name type="synonym">Arum esculentum</name>
    <dbReference type="NCBI Taxonomy" id="4460"/>
    <lineage>
        <taxon>Eukaryota</taxon>
        <taxon>Viridiplantae</taxon>
        <taxon>Streptophyta</taxon>
        <taxon>Embryophyta</taxon>
        <taxon>Tracheophyta</taxon>
        <taxon>Spermatophyta</taxon>
        <taxon>Magnoliopsida</taxon>
        <taxon>Liliopsida</taxon>
        <taxon>Araceae</taxon>
        <taxon>Aroideae</taxon>
        <taxon>Colocasieae</taxon>
        <taxon>Colocasia</taxon>
    </lineage>
</organism>
<dbReference type="InterPro" id="IPR043504">
    <property type="entry name" value="Peptidase_S1_PA_chymotrypsin"/>
</dbReference>
<evidence type="ECO:0000313" key="2">
    <source>
        <dbReference type="EMBL" id="MQL71960.1"/>
    </source>
</evidence>
<dbReference type="Gene3D" id="2.40.10.10">
    <property type="entry name" value="Trypsin-like serine proteases"/>
    <property type="match status" value="1"/>
</dbReference>
<dbReference type="EMBL" id="NMUH01000114">
    <property type="protein sequence ID" value="MQL71960.1"/>
    <property type="molecule type" value="Genomic_DNA"/>
</dbReference>
<reference evidence="2" key="1">
    <citation type="submission" date="2017-07" db="EMBL/GenBank/DDBJ databases">
        <title>Taro Niue Genome Assembly and Annotation.</title>
        <authorList>
            <person name="Atibalentja N."/>
            <person name="Keating K."/>
            <person name="Fields C.J."/>
        </authorList>
    </citation>
    <scope>NUCLEOTIDE SEQUENCE</scope>
    <source>
        <strain evidence="2">Niue_2</strain>
        <tissue evidence="2">Leaf</tissue>
    </source>
</reference>
<evidence type="ECO:0000313" key="3">
    <source>
        <dbReference type="Proteomes" id="UP000652761"/>
    </source>
</evidence>